<feature type="transmembrane region" description="Helical" evidence="6">
    <location>
        <begin position="156"/>
        <end position="189"/>
    </location>
</feature>
<proteinExistence type="predicted"/>
<evidence type="ECO:0000256" key="1">
    <source>
        <dbReference type="ARBA" id="ARBA00004651"/>
    </source>
</evidence>
<evidence type="ECO:0008006" key="9">
    <source>
        <dbReference type="Google" id="ProtNLM"/>
    </source>
</evidence>
<evidence type="ECO:0000256" key="2">
    <source>
        <dbReference type="ARBA" id="ARBA00022475"/>
    </source>
</evidence>
<dbReference type="Proteomes" id="UP000321301">
    <property type="component" value="Unassembled WGS sequence"/>
</dbReference>
<keyword evidence="4 6" id="KW-1133">Transmembrane helix</keyword>
<evidence type="ECO:0000313" key="8">
    <source>
        <dbReference type="Proteomes" id="UP000321301"/>
    </source>
</evidence>
<dbReference type="EMBL" id="BJYV01000015">
    <property type="protein sequence ID" value="GEO22350.1"/>
    <property type="molecule type" value="Genomic_DNA"/>
</dbReference>
<dbReference type="PIRSF" id="PIRSF035875">
    <property type="entry name" value="RNase_BN"/>
    <property type="match status" value="1"/>
</dbReference>
<keyword evidence="2" id="KW-1003">Cell membrane</keyword>
<feature type="transmembrane region" description="Helical" evidence="6">
    <location>
        <begin position="234"/>
        <end position="257"/>
    </location>
</feature>
<dbReference type="PANTHER" id="PTHR30213:SF1">
    <property type="entry name" value="INNER MEMBRANE PROTEIN YHJD"/>
    <property type="match status" value="1"/>
</dbReference>
<feature type="transmembrane region" description="Helical" evidence="6">
    <location>
        <begin position="51"/>
        <end position="74"/>
    </location>
</feature>
<keyword evidence="3 6" id="KW-0812">Transmembrane</keyword>
<keyword evidence="5 6" id="KW-0472">Membrane</keyword>
<comment type="caution">
    <text evidence="7">The sequence shown here is derived from an EMBL/GenBank/DDBJ whole genome shotgun (WGS) entry which is preliminary data.</text>
</comment>
<comment type="subcellular location">
    <subcellularLocation>
        <location evidence="1">Cell membrane</location>
        <topology evidence="1">Multi-pass membrane protein</topology>
    </subcellularLocation>
</comment>
<accession>A0A512CE73</accession>
<sequence>MVFGTLESDPAYEKMIKNKLKKLKKYSVFEIIIDSVKDFGKNDSITFAASTAFYTIFSLPALLIIILNIASVILNEDTVKEELLAQVSKMMGSESATTLEGVMTNVAISGQTLYSRIVAISVLIFSATTVFVSLQNSINHIWHIRSKPEKGFLKYIMNRILSFSMVASIGFLLLVSLLADAFIVILLNYFSDIFDTGTLKLASVINFLVTQSTFVLVFGLMYKILPDAKVKWKDVWLGAFVTMILFGLGKFLIGLYLGSADVGSYYGTAGSLVVVLIWVYYSVVIFLFGAQLTYYIAENIGGHVTPIKEAVKVRLIEITDEEEEEEGD</sequence>
<evidence type="ECO:0000256" key="6">
    <source>
        <dbReference type="SAM" id="Phobius"/>
    </source>
</evidence>
<evidence type="ECO:0000256" key="5">
    <source>
        <dbReference type="ARBA" id="ARBA00023136"/>
    </source>
</evidence>
<organism evidence="7 8">
    <name type="scientific">Cyclobacterium qasimii</name>
    <dbReference type="NCBI Taxonomy" id="1350429"/>
    <lineage>
        <taxon>Bacteria</taxon>
        <taxon>Pseudomonadati</taxon>
        <taxon>Bacteroidota</taxon>
        <taxon>Cytophagia</taxon>
        <taxon>Cytophagales</taxon>
        <taxon>Cyclobacteriaceae</taxon>
        <taxon>Cyclobacterium</taxon>
    </lineage>
</organism>
<evidence type="ECO:0000313" key="7">
    <source>
        <dbReference type="EMBL" id="GEO22350.1"/>
    </source>
</evidence>
<feature type="transmembrane region" description="Helical" evidence="6">
    <location>
        <begin position="269"/>
        <end position="290"/>
    </location>
</feature>
<reference evidence="7 8" key="1">
    <citation type="submission" date="2019-07" db="EMBL/GenBank/DDBJ databases">
        <title>Whole genome shotgun sequence of Cyclobacterium qasimii NBRC 106168.</title>
        <authorList>
            <person name="Hosoyama A."/>
            <person name="Uohara A."/>
            <person name="Ohji S."/>
            <person name="Ichikawa N."/>
        </authorList>
    </citation>
    <scope>NUCLEOTIDE SEQUENCE [LARGE SCALE GENOMIC DNA]</scope>
    <source>
        <strain evidence="7 8">NBRC 106168</strain>
    </source>
</reference>
<gene>
    <name evidence="7" type="ORF">CQA01_28840</name>
</gene>
<evidence type="ECO:0000256" key="4">
    <source>
        <dbReference type="ARBA" id="ARBA00022989"/>
    </source>
</evidence>
<dbReference type="GO" id="GO:0005886">
    <property type="term" value="C:plasma membrane"/>
    <property type="evidence" value="ECO:0007669"/>
    <property type="project" value="UniProtKB-SubCell"/>
</dbReference>
<evidence type="ECO:0000256" key="3">
    <source>
        <dbReference type="ARBA" id="ARBA00022692"/>
    </source>
</evidence>
<feature type="transmembrane region" description="Helical" evidence="6">
    <location>
        <begin position="113"/>
        <end position="135"/>
    </location>
</feature>
<dbReference type="InterPro" id="IPR017039">
    <property type="entry name" value="Virul_fac_BrkB"/>
</dbReference>
<dbReference type="NCBIfam" id="TIGR00765">
    <property type="entry name" value="yihY_not_rbn"/>
    <property type="match status" value="1"/>
</dbReference>
<keyword evidence="8" id="KW-1185">Reference proteome</keyword>
<dbReference type="AlphaFoldDB" id="A0A512CE73"/>
<feature type="transmembrane region" description="Helical" evidence="6">
    <location>
        <begin position="201"/>
        <end position="222"/>
    </location>
</feature>
<name>A0A512CE73_9BACT</name>
<dbReference type="PANTHER" id="PTHR30213">
    <property type="entry name" value="INNER MEMBRANE PROTEIN YHJD"/>
    <property type="match status" value="1"/>
</dbReference>
<dbReference type="Pfam" id="PF03631">
    <property type="entry name" value="Virul_fac_BrkB"/>
    <property type="match status" value="1"/>
</dbReference>
<protein>
    <recommendedName>
        <fullName evidence="9">Serum resistance protein BrkB</fullName>
    </recommendedName>
</protein>